<dbReference type="InterPro" id="IPR007052">
    <property type="entry name" value="CS_dom"/>
</dbReference>
<dbReference type="InterPro" id="IPR050767">
    <property type="entry name" value="Sel1_AlgK"/>
</dbReference>
<dbReference type="PROSITE" id="PS51203">
    <property type="entry name" value="CS"/>
    <property type="match status" value="1"/>
</dbReference>
<gene>
    <name evidence="3" type="ORF">M0812_17145</name>
</gene>
<dbReference type="SUPFAM" id="SSF81901">
    <property type="entry name" value="HCP-like"/>
    <property type="match status" value="1"/>
</dbReference>
<reference evidence="3" key="1">
    <citation type="submission" date="2022-08" db="EMBL/GenBank/DDBJ databases">
        <title>Novel sulphate-reducing endosymbionts in the free-living metamonad Anaeramoeba.</title>
        <authorList>
            <person name="Jerlstrom-Hultqvist J."/>
            <person name="Cepicka I."/>
            <person name="Gallot-Lavallee L."/>
            <person name="Salas-Leiva D."/>
            <person name="Curtis B.A."/>
            <person name="Zahonova K."/>
            <person name="Pipaliya S."/>
            <person name="Dacks J."/>
            <person name="Roger A.J."/>
        </authorList>
    </citation>
    <scope>NUCLEOTIDE SEQUENCE</scope>
    <source>
        <strain evidence="3">Busselton2</strain>
    </source>
</reference>
<comment type="similarity">
    <text evidence="1">Belongs to the sel-1 family.</text>
</comment>
<sequence length="338" mass="39701">MELPIKTGNSSFRYKYLDNKKFIQVFFFLDKETNPNTIEIVFEENSLFCGNDSLGLLISGTLFGQIIPNESHYHHKETYFTITLIKKHKTEWPYVIKSEKGQQIDQYSLYLGKCYLNGIGVEKNNIKSKKYFKRSYQNGYPEAQYYLGYLSYIKTPKTQKNLEKSKLIWEKMTKLYNHPKSSYMLGLLYFWGEGVEKDFNTANFFFQISKKEDPNLPFPKEIIEALPSKEISIGNAEVEIEDLIETANFNESEIESEKDDEDKFDWEIKMKEKIEAKEVFDLNKYLNQNIKAYHSIWNDFESEEIARVPILPIRTNFKGPSPRREGDEGTMVIVEEAL</sequence>
<dbReference type="Gene3D" id="1.25.40.10">
    <property type="entry name" value="Tetratricopeptide repeat domain"/>
    <property type="match status" value="1"/>
</dbReference>
<name>A0AAV7Z7B2_9EUKA</name>
<dbReference type="GO" id="GO:0030833">
    <property type="term" value="P:regulation of actin filament polymerization"/>
    <property type="evidence" value="ECO:0007669"/>
    <property type="project" value="InterPro"/>
</dbReference>
<proteinExistence type="inferred from homology"/>
<evidence type="ECO:0000313" key="4">
    <source>
        <dbReference type="Proteomes" id="UP001146793"/>
    </source>
</evidence>
<evidence type="ECO:0000313" key="3">
    <source>
        <dbReference type="EMBL" id="KAJ3437967.1"/>
    </source>
</evidence>
<evidence type="ECO:0000256" key="1">
    <source>
        <dbReference type="ARBA" id="ARBA00038101"/>
    </source>
</evidence>
<dbReference type="SMART" id="SM00671">
    <property type="entry name" value="SEL1"/>
    <property type="match status" value="3"/>
</dbReference>
<comment type="caution">
    <text evidence="3">The sequence shown here is derived from an EMBL/GenBank/DDBJ whole genome shotgun (WGS) entry which is preliminary data.</text>
</comment>
<dbReference type="InterPro" id="IPR011990">
    <property type="entry name" value="TPR-like_helical_dom_sf"/>
</dbReference>
<accession>A0AAV7Z7B2</accession>
<dbReference type="PANTHER" id="PTHR11102">
    <property type="entry name" value="SEL-1-LIKE PROTEIN"/>
    <property type="match status" value="1"/>
</dbReference>
<organism evidence="3 4">
    <name type="scientific">Anaeramoeba flamelloides</name>
    <dbReference type="NCBI Taxonomy" id="1746091"/>
    <lineage>
        <taxon>Eukaryota</taxon>
        <taxon>Metamonada</taxon>
        <taxon>Anaeramoebidae</taxon>
        <taxon>Anaeramoeba</taxon>
    </lineage>
</organism>
<dbReference type="Gene3D" id="1.10.1760.10">
    <property type="entry name" value="Actin-related protein 2/3 complex subunit 3"/>
    <property type="match status" value="1"/>
</dbReference>
<dbReference type="SUPFAM" id="SSF69060">
    <property type="entry name" value="Arp2/3 complex 21 kDa subunit ARPC3"/>
    <property type="match status" value="1"/>
</dbReference>
<dbReference type="Pfam" id="PF08238">
    <property type="entry name" value="Sel1"/>
    <property type="match status" value="3"/>
</dbReference>
<dbReference type="Gene3D" id="2.60.40.790">
    <property type="match status" value="1"/>
</dbReference>
<dbReference type="CDD" id="cd06463">
    <property type="entry name" value="p23_like"/>
    <property type="match status" value="1"/>
</dbReference>
<dbReference type="Proteomes" id="UP001146793">
    <property type="component" value="Unassembled WGS sequence"/>
</dbReference>
<dbReference type="AlphaFoldDB" id="A0AAV7Z7B2"/>
<dbReference type="GO" id="GO:0016301">
    <property type="term" value="F:kinase activity"/>
    <property type="evidence" value="ECO:0007669"/>
    <property type="project" value="UniProtKB-KW"/>
</dbReference>
<dbReference type="EMBL" id="JANTQA010000033">
    <property type="protein sequence ID" value="KAJ3437967.1"/>
    <property type="molecule type" value="Genomic_DNA"/>
</dbReference>
<dbReference type="GO" id="GO:0005885">
    <property type="term" value="C:Arp2/3 protein complex"/>
    <property type="evidence" value="ECO:0007669"/>
    <property type="project" value="InterPro"/>
</dbReference>
<protein>
    <submittedName>
        <fullName evidence="3">Activator of c kinase protein 1-related</fullName>
    </submittedName>
</protein>
<dbReference type="PANTHER" id="PTHR11102:SF147">
    <property type="entry name" value="SEL1L ADAPTOR SUBUNIT OF ERAD E3 UBIQUITIN LIGASE"/>
    <property type="match status" value="1"/>
</dbReference>
<dbReference type="GO" id="GO:0034314">
    <property type="term" value="P:Arp2/3 complex-mediated actin nucleation"/>
    <property type="evidence" value="ECO:0007669"/>
    <property type="project" value="InterPro"/>
</dbReference>
<dbReference type="Pfam" id="PF04969">
    <property type="entry name" value="CS"/>
    <property type="match status" value="1"/>
</dbReference>
<feature type="domain" description="CS" evidence="2">
    <location>
        <begin position="9"/>
        <end position="96"/>
    </location>
</feature>
<keyword evidence="3" id="KW-0808">Transferase</keyword>
<dbReference type="InterPro" id="IPR008978">
    <property type="entry name" value="HSP20-like_chaperone"/>
</dbReference>
<evidence type="ECO:0000259" key="2">
    <source>
        <dbReference type="PROSITE" id="PS51203"/>
    </source>
</evidence>
<dbReference type="InterPro" id="IPR006597">
    <property type="entry name" value="Sel1-like"/>
</dbReference>
<dbReference type="SUPFAM" id="SSF49764">
    <property type="entry name" value="HSP20-like chaperones"/>
    <property type="match status" value="1"/>
</dbReference>
<dbReference type="InterPro" id="IPR036753">
    <property type="entry name" value="ARPC3_sf"/>
</dbReference>
<dbReference type="GO" id="GO:0036503">
    <property type="term" value="P:ERAD pathway"/>
    <property type="evidence" value="ECO:0007669"/>
    <property type="project" value="TreeGrafter"/>
</dbReference>
<dbReference type="GO" id="GO:0005789">
    <property type="term" value="C:endoplasmic reticulum membrane"/>
    <property type="evidence" value="ECO:0007669"/>
    <property type="project" value="TreeGrafter"/>
</dbReference>
<keyword evidence="3" id="KW-0418">Kinase</keyword>